<organism evidence="2">
    <name type="scientific">freshwater metagenome</name>
    <dbReference type="NCBI Taxonomy" id="449393"/>
    <lineage>
        <taxon>unclassified sequences</taxon>
        <taxon>metagenomes</taxon>
        <taxon>ecological metagenomes</taxon>
    </lineage>
</organism>
<dbReference type="Pfam" id="PF08386">
    <property type="entry name" value="Abhydrolase_4"/>
    <property type="match status" value="1"/>
</dbReference>
<evidence type="ECO:0000259" key="1">
    <source>
        <dbReference type="Pfam" id="PF08386"/>
    </source>
</evidence>
<dbReference type="EMBL" id="CAEZTD010000057">
    <property type="protein sequence ID" value="CAB4562693.1"/>
    <property type="molecule type" value="Genomic_DNA"/>
</dbReference>
<feature type="domain" description="Peptidase S33 tripeptidyl aminopeptidase-like C-terminal" evidence="1">
    <location>
        <begin position="7"/>
        <end position="108"/>
    </location>
</feature>
<accession>A0A6J6DKU0</accession>
<evidence type="ECO:0000313" key="2">
    <source>
        <dbReference type="EMBL" id="CAB4562693.1"/>
    </source>
</evidence>
<protein>
    <submittedName>
        <fullName evidence="2">Unannotated protein</fullName>
    </submittedName>
</protein>
<name>A0A6J6DKU0_9ZZZZ</name>
<reference evidence="2" key="1">
    <citation type="submission" date="2020-05" db="EMBL/GenBank/DDBJ databases">
        <authorList>
            <person name="Chiriac C."/>
            <person name="Salcher M."/>
            <person name="Ghai R."/>
            <person name="Kavagutti S V."/>
        </authorList>
    </citation>
    <scope>NUCLEOTIDE SEQUENCE</scope>
</reference>
<dbReference type="AlphaFoldDB" id="A0A6J6DKU0"/>
<dbReference type="InterPro" id="IPR029058">
    <property type="entry name" value="AB_hydrolase_fold"/>
</dbReference>
<dbReference type="SUPFAM" id="SSF53474">
    <property type="entry name" value="alpha/beta-Hydrolases"/>
    <property type="match status" value="1"/>
</dbReference>
<sequence>MIIEAAPVLGPYFTYVDVLCSLWPSPPVFATAGMKPTGEEPIIIIGTTGDPSTPIEWAQGVVESLTDGRLITYSGEGHLAYNRGDSCVNTLVNDFFINDAVPPEDSTC</sequence>
<dbReference type="InterPro" id="IPR013595">
    <property type="entry name" value="Pept_S33_TAP-like_C"/>
</dbReference>
<dbReference type="Gene3D" id="3.40.50.1820">
    <property type="entry name" value="alpha/beta hydrolase"/>
    <property type="match status" value="1"/>
</dbReference>
<gene>
    <name evidence="2" type="ORF">UFOPK1591_00841</name>
</gene>
<proteinExistence type="predicted"/>